<sequence length="238" mass="26535">MLDSWQVALMRLTGIILMTSDPLESNAGQSTKKYRENKHNRVQIRFPAALYVNDRVMRDEFPDWQELVFPQQGWCGITIGKSAGIGQHIHDSETIICVTLPTHTKRRLKNKKRRICSPEDRLPSPSSIRAENKMVTHLGASLSNLNSDVCPPPQSGVFTHPQSVTVQNVKKPRGRQSVKSTPTATASQKKSRSASARGPRKPAKFPPKTTPAIEANQRTAPTHSEPPTFIQQADDRTK</sequence>
<accession>A0A9D3Z2N0</accession>
<proteinExistence type="predicted"/>
<comment type="caution">
    <text evidence="2">The sequence shown here is derived from an EMBL/GenBank/DDBJ whole genome shotgun (WGS) entry which is preliminary data.</text>
</comment>
<keyword evidence="3" id="KW-1185">Reference proteome</keyword>
<reference evidence="2" key="2">
    <citation type="submission" date="2020-11" db="EMBL/GenBank/DDBJ databases">
        <authorList>
            <person name="McCartney M.A."/>
            <person name="Auch B."/>
            <person name="Kono T."/>
            <person name="Mallez S."/>
            <person name="Becker A."/>
            <person name="Gohl D.M."/>
            <person name="Silverstein K.A.T."/>
            <person name="Koren S."/>
            <person name="Bechman K.B."/>
            <person name="Herman A."/>
            <person name="Abrahante J.E."/>
            <person name="Garbe J."/>
        </authorList>
    </citation>
    <scope>NUCLEOTIDE SEQUENCE</scope>
    <source>
        <strain evidence="2">Duluth1</strain>
        <tissue evidence="2">Whole animal</tissue>
    </source>
</reference>
<feature type="region of interest" description="Disordered" evidence="1">
    <location>
        <begin position="151"/>
        <end position="238"/>
    </location>
</feature>
<reference evidence="2" key="1">
    <citation type="journal article" date="2019" name="bioRxiv">
        <title>The Genome of the Zebra Mussel, Dreissena polymorpha: A Resource for Invasive Species Research.</title>
        <authorList>
            <person name="McCartney M.A."/>
            <person name="Auch B."/>
            <person name="Kono T."/>
            <person name="Mallez S."/>
            <person name="Zhang Y."/>
            <person name="Obille A."/>
            <person name="Becker A."/>
            <person name="Abrahante J.E."/>
            <person name="Garbe J."/>
            <person name="Badalamenti J.P."/>
            <person name="Herman A."/>
            <person name="Mangelson H."/>
            <person name="Liachko I."/>
            <person name="Sullivan S."/>
            <person name="Sone E.D."/>
            <person name="Koren S."/>
            <person name="Silverstein K.A.T."/>
            <person name="Beckman K.B."/>
            <person name="Gohl D.M."/>
        </authorList>
    </citation>
    <scope>NUCLEOTIDE SEQUENCE</scope>
    <source>
        <strain evidence="2">Duluth1</strain>
        <tissue evidence="2">Whole animal</tissue>
    </source>
</reference>
<dbReference type="Proteomes" id="UP000828390">
    <property type="component" value="Unassembled WGS sequence"/>
</dbReference>
<gene>
    <name evidence="2" type="ORF">DPMN_068988</name>
</gene>
<evidence type="ECO:0000313" key="3">
    <source>
        <dbReference type="Proteomes" id="UP000828390"/>
    </source>
</evidence>
<feature type="compositionally biased region" description="Polar residues" evidence="1">
    <location>
        <begin position="156"/>
        <end position="168"/>
    </location>
</feature>
<feature type="compositionally biased region" description="Low complexity" evidence="1">
    <location>
        <begin position="183"/>
        <end position="197"/>
    </location>
</feature>
<organism evidence="2 3">
    <name type="scientific">Dreissena polymorpha</name>
    <name type="common">Zebra mussel</name>
    <name type="synonym">Mytilus polymorpha</name>
    <dbReference type="NCBI Taxonomy" id="45954"/>
    <lineage>
        <taxon>Eukaryota</taxon>
        <taxon>Metazoa</taxon>
        <taxon>Spiralia</taxon>
        <taxon>Lophotrochozoa</taxon>
        <taxon>Mollusca</taxon>
        <taxon>Bivalvia</taxon>
        <taxon>Autobranchia</taxon>
        <taxon>Heteroconchia</taxon>
        <taxon>Euheterodonta</taxon>
        <taxon>Imparidentia</taxon>
        <taxon>Neoheterodontei</taxon>
        <taxon>Myida</taxon>
        <taxon>Dreissenoidea</taxon>
        <taxon>Dreissenidae</taxon>
        <taxon>Dreissena</taxon>
    </lineage>
</organism>
<evidence type="ECO:0000256" key="1">
    <source>
        <dbReference type="SAM" id="MobiDB-lite"/>
    </source>
</evidence>
<dbReference type="EMBL" id="JAIWYP010000014">
    <property type="protein sequence ID" value="KAH3709525.1"/>
    <property type="molecule type" value="Genomic_DNA"/>
</dbReference>
<dbReference type="AlphaFoldDB" id="A0A9D3Z2N0"/>
<feature type="region of interest" description="Disordered" evidence="1">
    <location>
        <begin position="111"/>
        <end position="130"/>
    </location>
</feature>
<name>A0A9D3Z2N0_DREPO</name>
<protein>
    <submittedName>
        <fullName evidence="2">Uncharacterized protein</fullName>
    </submittedName>
</protein>
<evidence type="ECO:0000313" key="2">
    <source>
        <dbReference type="EMBL" id="KAH3709525.1"/>
    </source>
</evidence>